<dbReference type="CDD" id="cd07185">
    <property type="entry name" value="OmpA_C-like"/>
    <property type="match status" value="1"/>
</dbReference>
<evidence type="ECO:0000259" key="6">
    <source>
        <dbReference type="PROSITE" id="PS51123"/>
    </source>
</evidence>
<accession>A0AA48KPC1</accession>
<dbReference type="Gene3D" id="3.30.1330.60">
    <property type="entry name" value="OmpA-like domain"/>
    <property type="match status" value="1"/>
</dbReference>
<dbReference type="RefSeq" id="WP_338273110.1">
    <property type="nucleotide sequence ID" value="NZ_AP027266.1"/>
</dbReference>
<protein>
    <submittedName>
        <fullName evidence="7">Membrane protein</fullName>
    </submittedName>
</protein>
<dbReference type="Pfam" id="PF00691">
    <property type="entry name" value="OmpA"/>
    <property type="match status" value="1"/>
</dbReference>
<feature type="domain" description="OmpA-like" evidence="6">
    <location>
        <begin position="219"/>
        <end position="336"/>
    </location>
</feature>
<dbReference type="EMBL" id="AP027266">
    <property type="protein sequence ID" value="BDW87016.1"/>
    <property type="molecule type" value="Genomic_DNA"/>
</dbReference>
<dbReference type="SUPFAM" id="SSF103088">
    <property type="entry name" value="OmpA-like"/>
    <property type="match status" value="1"/>
</dbReference>
<evidence type="ECO:0000256" key="4">
    <source>
        <dbReference type="PROSITE-ProRule" id="PRU00473"/>
    </source>
</evidence>
<sequence length="336" mass="35322">MLWDTTIIDPSDPDRPMTHPGRAPRPLTLLILPLGLLCAGLSAGAHAQGLAWPQGAERILHDQSSVSGYGIATGPHDGQDVPVINASGSLVDEIWTLPRAASDPAELAERIRADLTAQGYDILFACADIQCGGFDFRFALPIAQGPEMHVDLGRFQYLSAMRQGPDGGIEHLALTLSQGGQLGYAHLARVIEGVAAAETPVERIPAPPVRVDGDVITTLLDHGAVTLEDVSFSTGASALSDSGFDSLEALAGFLNQDPARRIVLVGHTDTEGSLEGNIALSRDRAAAVRSYLIDRLGVNPAQVEAQGIGYLSPRTANATPDGRALNRRVEAVLVAG</sequence>
<evidence type="ECO:0000256" key="2">
    <source>
        <dbReference type="ARBA" id="ARBA00023136"/>
    </source>
</evidence>
<dbReference type="PANTHER" id="PTHR30329:SF21">
    <property type="entry name" value="LIPOPROTEIN YIAD-RELATED"/>
    <property type="match status" value="1"/>
</dbReference>
<dbReference type="KEGG" id="rmai:MACH21_31930"/>
<organism evidence="7 8">
    <name type="scientific">Roseicyclus marinus</name>
    <dbReference type="NCBI Taxonomy" id="2161673"/>
    <lineage>
        <taxon>Bacteria</taxon>
        <taxon>Pseudomonadati</taxon>
        <taxon>Pseudomonadota</taxon>
        <taxon>Alphaproteobacteria</taxon>
        <taxon>Rhodobacterales</taxon>
        <taxon>Roseobacteraceae</taxon>
        <taxon>Roseicyclus</taxon>
    </lineage>
</organism>
<keyword evidence="8" id="KW-1185">Reference proteome</keyword>
<dbReference type="PROSITE" id="PS51123">
    <property type="entry name" value="OMPA_2"/>
    <property type="match status" value="1"/>
</dbReference>
<evidence type="ECO:0000256" key="5">
    <source>
        <dbReference type="SAM" id="MobiDB-lite"/>
    </source>
</evidence>
<dbReference type="Proteomes" id="UP001337723">
    <property type="component" value="Chromosome"/>
</dbReference>
<dbReference type="InterPro" id="IPR050330">
    <property type="entry name" value="Bact_OuterMem_StrucFunc"/>
</dbReference>
<evidence type="ECO:0000256" key="1">
    <source>
        <dbReference type="ARBA" id="ARBA00004442"/>
    </source>
</evidence>
<dbReference type="AlphaFoldDB" id="A0AA48KPC1"/>
<evidence type="ECO:0000313" key="7">
    <source>
        <dbReference type="EMBL" id="BDW87016.1"/>
    </source>
</evidence>
<reference evidence="7 8" key="1">
    <citation type="submission" date="2023-01" db="EMBL/GenBank/DDBJ databases">
        <title>Complete genome sequence of Roseicyclus marinus strain Dej080120_10.</title>
        <authorList>
            <person name="Ueki S."/>
            <person name="Maruyama F."/>
        </authorList>
    </citation>
    <scope>NUCLEOTIDE SEQUENCE [LARGE SCALE GENOMIC DNA]</scope>
    <source>
        <strain evidence="7 8">Dej080120_10</strain>
    </source>
</reference>
<gene>
    <name evidence="7" type="ORF">MACH21_31930</name>
</gene>
<dbReference type="GO" id="GO:0009279">
    <property type="term" value="C:cell outer membrane"/>
    <property type="evidence" value="ECO:0007669"/>
    <property type="project" value="UniProtKB-SubCell"/>
</dbReference>
<dbReference type="InterPro" id="IPR006665">
    <property type="entry name" value="OmpA-like"/>
</dbReference>
<name>A0AA48KPC1_9RHOB</name>
<proteinExistence type="predicted"/>
<dbReference type="InterPro" id="IPR006664">
    <property type="entry name" value="OMP_bac"/>
</dbReference>
<dbReference type="PANTHER" id="PTHR30329">
    <property type="entry name" value="STATOR ELEMENT OF FLAGELLAR MOTOR COMPLEX"/>
    <property type="match status" value="1"/>
</dbReference>
<keyword evidence="3" id="KW-0998">Cell outer membrane</keyword>
<keyword evidence="2 4" id="KW-0472">Membrane</keyword>
<comment type="subcellular location">
    <subcellularLocation>
        <location evidence="1">Cell outer membrane</location>
    </subcellularLocation>
</comment>
<dbReference type="InterPro" id="IPR036737">
    <property type="entry name" value="OmpA-like_sf"/>
</dbReference>
<evidence type="ECO:0000313" key="8">
    <source>
        <dbReference type="Proteomes" id="UP001337723"/>
    </source>
</evidence>
<evidence type="ECO:0000256" key="3">
    <source>
        <dbReference type="ARBA" id="ARBA00023237"/>
    </source>
</evidence>
<feature type="region of interest" description="Disordered" evidence="5">
    <location>
        <begin position="1"/>
        <end position="21"/>
    </location>
</feature>
<dbReference type="PRINTS" id="PR01021">
    <property type="entry name" value="OMPADOMAIN"/>
</dbReference>